<dbReference type="RefSeq" id="WP_188676044.1">
    <property type="nucleotide sequence ID" value="NZ_BMKA01000003.1"/>
</dbReference>
<dbReference type="EMBL" id="BMKA01000003">
    <property type="protein sequence ID" value="GGA23994.1"/>
    <property type="molecule type" value="Genomic_DNA"/>
</dbReference>
<evidence type="ECO:0000313" key="2">
    <source>
        <dbReference type="Proteomes" id="UP000628017"/>
    </source>
</evidence>
<dbReference type="Proteomes" id="UP000628017">
    <property type="component" value="Unassembled WGS sequence"/>
</dbReference>
<proteinExistence type="predicted"/>
<comment type="caution">
    <text evidence="1">The sequence shown here is derived from an EMBL/GenBank/DDBJ whole genome shotgun (WGS) entry which is preliminary data.</text>
</comment>
<name>A0A916VRE3_9RHOB</name>
<accession>A0A916VRE3</accession>
<reference evidence="1" key="1">
    <citation type="journal article" date="2014" name="Int. J. Syst. Evol. Microbiol.">
        <title>Complete genome sequence of Corynebacterium casei LMG S-19264T (=DSM 44701T), isolated from a smear-ripened cheese.</title>
        <authorList>
            <consortium name="US DOE Joint Genome Institute (JGI-PGF)"/>
            <person name="Walter F."/>
            <person name="Albersmeier A."/>
            <person name="Kalinowski J."/>
            <person name="Ruckert C."/>
        </authorList>
    </citation>
    <scope>NUCLEOTIDE SEQUENCE</scope>
    <source>
        <strain evidence="1">CGMCC 1.15880</strain>
    </source>
</reference>
<reference evidence="1" key="2">
    <citation type="submission" date="2020-09" db="EMBL/GenBank/DDBJ databases">
        <authorList>
            <person name="Sun Q."/>
            <person name="Zhou Y."/>
        </authorList>
    </citation>
    <scope>NUCLEOTIDE SEQUENCE</scope>
    <source>
        <strain evidence="1">CGMCC 1.15880</strain>
    </source>
</reference>
<gene>
    <name evidence="1" type="ORF">GCM10011498_26180</name>
</gene>
<evidence type="ECO:0000313" key="1">
    <source>
        <dbReference type="EMBL" id="GGA23994.1"/>
    </source>
</evidence>
<dbReference type="AlphaFoldDB" id="A0A916VRE3"/>
<keyword evidence="2" id="KW-1185">Reference proteome</keyword>
<organism evidence="1 2">
    <name type="scientific">Neptunicoccus cionae</name>
    <dbReference type="NCBI Taxonomy" id="2035344"/>
    <lineage>
        <taxon>Bacteria</taxon>
        <taxon>Pseudomonadati</taxon>
        <taxon>Pseudomonadota</taxon>
        <taxon>Alphaproteobacteria</taxon>
        <taxon>Rhodobacterales</taxon>
        <taxon>Paracoccaceae</taxon>
        <taxon>Neptunicoccus</taxon>
    </lineage>
</organism>
<protein>
    <submittedName>
        <fullName evidence="1">Uncharacterized protein</fullName>
    </submittedName>
</protein>
<sequence>MLQMSIDTRAIERRLTRLATSQLPFAVALGINDVTGQIAAAERDAMGRDLDRPTPFTQRGLTVDRASKRKLTGVVGFKPIQAEYLATQASGGKRRAKKRAVLVPVGLRVNKYGNLPKNAIKRALARPDTFSGKVRGVAGIYQRPKGGARRGRRGVGAGANTKGLKLLVAYKASVSYAPRLKFVPRAHRLADREIGPAIAKRLRLAVQTAR</sequence>